<comment type="similarity">
    <text evidence="7">Belongs to the binding-protein-dependent transport system permease family.</text>
</comment>
<dbReference type="EMBL" id="AXCZ01000029">
    <property type="protein sequence ID" value="KGM13687.1"/>
    <property type="molecule type" value="Genomic_DNA"/>
</dbReference>
<evidence type="ECO:0000313" key="9">
    <source>
        <dbReference type="EMBL" id="KGM13687.1"/>
    </source>
</evidence>
<dbReference type="GO" id="GO:0055085">
    <property type="term" value="P:transmembrane transport"/>
    <property type="evidence" value="ECO:0007669"/>
    <property type="project" value="InterPro"/>
</dbReference>
<keyword evidence="4 7" id="KW-0812">Transmembrane</keyword>
<dbReference type="InterPro" id="IPR000515">
    <property type="entry name" value="MetI-like"/>
</dbReference>
<sequence length="323" mass="34291">MSHARQVAAGALAPAAGPGRDVGLPGGGRRRGIRGRFRGRSWVGWLFVAPALIVYAALVLRPLTMSIQYSFYDWNGIGAATWVGLDNYAEVFQDPSRLRALGNSFRLIFFYSFLSIAIGLVAATLTRSLASRWARAAQTALFLPQVVPLVGAGIAWTWLYASDGAINQILTAVGLESWTRPWLADFDLALPAVGVVGTWVLVGLCTMLLSTGMAKIDPALYDAARVDGAGPVQEFFAVTLPGVRAELAVCLTVTLIAALASFDVIYTMTLGGPGGATMVPGVDIYQLAFNQSRVGAASAMAVVLMALVLAVVVPLQYLVRERS</sequence>
<dbReference type="Proteomes" id="UP000054314">
    <property type="component" value="Unassembled WGS sequence"/>
</dbReference>
<feature type="transmembrane region" description="Helical" evidence="7">
    <location>
        <begin position="108"/>
        <end position="129"/>
    </location>
</feature>
<keyword evidence="3" id="KW-1003">Cell membrane</keyword>
<evidence type="ECO:0000256" key="5">
    <source>
        <dbReference type="ARBA" id="ARBA00022989"/>
    </source>
</evidence>
<keyword evidence="6 7" id="KW-0472">Membrane</keyword>
<evidence type="ECO:0000256" key="3">
    <source>
        <dbReference type="ARBA" id="ARBA00022475"/>
    </source>
</evidence>
<reference evidence="9 10" key="1">
    <citation type="submission" date="2013-08" db="EMBL/GenBank/DDBJ databases">
        <title>Genome sequencing of Cellulomonas bogoriensis 69B4.</title>
        <authorList>
            <person name="Chen F."/>
            <person name="Li Y."/>
            <person name="Wang G."/>
        </authorList>
    </citation>
    <scope>NUCLEOTIDE SEQUENCE [LARGE SCALE GENOMIC DNA]</scope>
    <source>
        <strain evidence="9 10">69B4</strain>
    </source>
</reference>
<dbReference type="AlphaFoldDB" id="A0A0A0C170"/>
<keyword evidence="10" id="KW-1185">Reference proteome</keyword>
<dbReference type="RefSeq" id="WP_084136423.1">
    <property type="nucleotide sequence ID" value="NZ_AXCZ01000029.1"/>
</dbReference>
<name>A0A0A0C170_9CELL</name>
<dbReference type="InterPro" id="IPR050809">
    <property type="entry name" value="UgpAE/MalFG_permease"/>
</dbReference>
<dbReference type="Gene3D" id="1.10.3720.10">
    <property type="entry name" value="MetI-like"/>
    <property type="match status" value="1"/>
</dbReference>
<dbReference type="InterPro" id="IPR035906">
    <property type="entry name" value="MetI-like_sf"/>
</dbReference>
<dbReference type="GO" id="GO:0005886">
    <property type="term" value="C:plasma membrane"/>
    <property type="evidence" value="ECO:0007669"/>
    <property type="project" value="UniProtKB-SubCell"/>
</dbReference>
<feature type="transmembrane region" description="Helical" evidence="7">
    <location>
        <begin position="39"/>
        <end position="60"/>
    </location>
</feature>
<gene>
    <name evidence="9" type="ORF">N869_11460</name>
</gene>
<evidence type="ECO:0000256" key="1">
    <source>
        <dbReference type="ARBA" id="ARBA00004651"/>
    </source>
</evidence>
<comment type="caution">
    <text evidence="9">The sequence shown here is derived from an EMBL/GenBank/DDBJ whole genome shotgun (WGS) entry which is preliminary data.</text>
</comment>
<feature type="transmembrane region" description="Helical" evidence="7">
    <location>
        <begin position="141"/>
        <end position="161"/>
    </location>
</feature>
<proteinExistence type="inferred from homology"/>
<dbReference type="OrthoDB" id="9805974at2"/>
<feature type="transmembrane region" description="Helical" evidence="7">
    <location>
        <begin position="296"/>
        <end position="319"/>
    </location>
</feature>
<protein>
    <submittedName>
        <fullName evidence="9">Sugar ABC transporter permease</fullName>
    </submittedName>
</protein>
<feature type="domain" description="ABC transmembrane type-1" evidence="8">
    <location>
        <begin position="101"/>
        <end position="313"/>
    </location>
</feature>
<dbReference type="Pfam" id="PF00528">
    <property type="entry name" value="BPD_transp_1"/>
    <property type="match status" value="1"/>
</dbReference>
<evidence type="ECO:0000259" key="8">
    <source>
        <dbReference type="PROSITE" id="PS50928"/>
    </source>
</evidence>
<accession>A0A0A0C170</accession>
<dbReference type="PANTHER" id="PTHR43227:SF8">
    <property type="entry name" value="DIACETYLCHITOBIOSE UPTAKE SYSTEM PERMEASE PROTEIN DASB"/>
    <property type="match status" value="1"/>
</dbReference>
<comment type="subcellular location">
    <subcellularLocation>
        <location evidence="1 7">Cell membrane</location>
        <topology evidence="1 7">Multi-pass membrane protein</topology>
    </subcellularLocation>
</comment>
<keyword evidence="5 7" id="KW-1133">Transmembrane helix</keyword>
<feature type="transmembrane region" description="Helical" evidence="7">
    <location>
        <begin position="188"/>
        <end position="209"/>
    </location>
</feature>
<dbReference type="CDD" id="cd06261">
    <property type="entry name" value="TM_PBP2"/>
    <property type="match status" value="1"/>
</dbReference>
<evidence type="ECO:0000256" key="6">
    <source>
        <dbReference type="ARBA" id="ARBA00023136"/>
    </source>
</evidence>
<evidence type="ECO:0000313" key="10">
    <source>
        <dbReference type="Proteomes" id="UP000054314"/>
    </source>
</evidence>
<dbReference type="SUPFAM" id="SSF161098">
    <property type="entry name" value="MetI-like"/>
    <property type="match status" value="1"/>
</dbReference>
<evidence type="ECO:0000256" key="7">
    <source>
        <dbReference type="RuleBase" id="RU363032"/>
    </source>
</evidence>
<feature type="transmembrane region" description="Helical" evidence="7">
    <location>
        <begin position="247"/>
        <end position="268"/>
    </location>
</feature>
<evidence type="ECO:0000256" key="2">
    <source>
        <dbReference type="ARBA" id="ARBA00022448"/>
    </source>
</evidence>
<keyword evidence="2 7" id="KW-0813">Transport</keyword>
<dbReference type="PANTHER" id="PTHR43227">
    <property type="entry name" value="BLL4140 PROTEIN"/>
    <property type="match status" value="1"/>
</dbReference>
<dbReference type="PROSITE" id="PS50928">
    <property type="entry name" value="ABC_TM1"/>
    <property type="match status" value="1"/>
</dbReference>
<organism evidence="9 10">
    <name type="scientific">Cellulomonas bogoriensis 69B4 = DSM 16987</name>
    <dbReference type="NCBI Taxonomy" id="1386082"/>
    <lineage>
        <taxon>Bacteria</taxon>
        <taxon>Bacillati</taxon>
        <taxon>Actinomycetota</taxon>
        <taxon>Actinomycetes</taxon>
        <taxon>Micrococcales</taxon>
        <taxon>Cellulomonadaceae</taxon>
        <taxon>Cellulomonas</taxon>
    </lineage>
</organism>
<evidence type="ECO:0000256" key="4">
    <source>
        <dbReference type="ARBA" id="ARBA00022692"/>
    </source>
</evidence>